<dbReference type="PANTHER" id="PTHR11630:SF48">
    <property type="entry name" value="DNA HELICASE MCM9"/>
    <property type="match status" value="1"/>
</dbReference>
<evidence type="ECO:0000256" key="3">
    <source>
        <dbReference type="ARBA" id="ARBA00023125"/>
    </source>
</evidence>
<dbReference type="SMART" id="SM00350">
    <property type="entry name" value="MCM"/>
    <property type="match status" value="1"/>
</dbReference>
<evidence type="ECO:0000313" key="7">
    <source>
        <dbReference type="EMBL" id="CAK0900840.1"/>
    </source>
</evidence>
<dbReference type="SMART" id="SM00382">
    <property type="entry name" value="AAA"/>
    <property type="match status" value="1"/>
</dbReference>
<dbReference type="SUPFAM" id="SSF52540">
    <property type="entry name" value="P-loop containing nucleoside triphosphate hydrolases"/>
    <property type="match status" value="1"/>
</dbReference>
<dbReference type="InterPro" id="IPR031327">
    <property type="entry name" value="MCM"/>
</dbReference>
<dbReference type="Pfam" id="PF00493">
    <property type="entry name" value="MCM"/>
    <property type="match status" value="1"/>
</dbReference>
<dbReference type="InterPro" id="IPR041562">
    <property type="entry name" value="MCM_lid"/>
</dbReference>
<feature type="non-terminal residue" evidence="7">
    <location>
        <position position="550"/>
    </location>
</feature>
<protein>
    <recommendedName>
        <fullName evidence="6">MCM C-terminal AAA(+) ATPase domain-containing protein</fullName>
    </recommendedName>
</protein>
<dbReference type="Gene3D" id="3.40.50.300">
    <property type="entry name" value="P-loop containing nucleotide triphosphate hydrolases"/>
    <property type="match status" value="1"/>
</dbReference>
<keyword evidence="8" id="KW-1185">Reference proteome</keyword>
<evidence type="ECO:0000256" key="4">
    <source>
        <dbReference type="RuleBase" id="RU004070"/>
    </source>
</evidence>
<comment type="caution">
    <text evidence="7">The sequence shown here is derived from an EMBL/GenBank/DDBJ whole genome shotgun (WGS) entry which is preliminary data.</text>
</comment>
<dbReference type="InterPro" id="IPR012340">
    <property type="entry name" value="NA-bd_OB-fold"/>
</dbReference>
<organism evidence="7 8">
    <name type="scientific">Prorocentrum cordatum</name>
    <dbReference type="NCBI Taxonomy" id="2364126"/>
    <lineage>
        <taxon>Eukaryota</taxon>
        <taxon>Sar</taxon>
        <taxon>Alveolata</taxon>
        <taxon>Dinophyceae</taxon>
        <taxon>Prorocentrales</taxon>
        <taxon>Prorocentraceae</taxon>
        <taxon>Prorocentrum</taxon>
    </lineage>
</organism>
<evidence type="ECO:0000256" key="5">
    <source>
        <dbReference type="SAM" id="MobiDB-lite"/>
    </source>
</evidence>
<evidence type="ECO:0000313" key="8">
    <source>
        <dbReference type="Proteomes" id="UP001189429"/>
    </source>
</evidence>
<dbReference type="InterPro" id="IPR027417">
    <property type="entry name" value="P-loop_NTPase"/>
</dbReference>
<comment type="similarity">
    <text evidence="4">Belongs to the MCM family.</text>
</comment>
<dbReference type="Pfam" id="PF17855">
    <property type="entry name" value="MCM_lid"/>
    <property type="match status" value="1"/>
</dbReference>
<evidence type="ECO:0000259" key="6">
    <source>
        <dbReference type="PROSITE" id="PS50051"/>
    </source>
</evidence>
<sequence>MPTSAATDPGSGPPPGGAARGGARSAAETAASELVDYQELRLHDTEALGSAFEPRFATVALTQDLVGSVLPGDRAVVVGVVRSRWRPPVAGRQIEMQLVIEASSVRRLSSEELQRPPDAAAGFEGFWAAHRQDEFEGRQRLVEAAAPGISGAEAAKLALLLAVVGGAPAAPSTRGEGCPAACPADGARWERFLREGAPEEGWAATPGAGGRLSSHVLLMGDPSTGKTQLLEAARRLCPGAVRVSAAGASRAGLTCAVVRDGPVPALEPGALVLADGGLCCIDDLTLLEKEELAALHEAMEQQTISVASRGLVCQLRARCSVVAAQGWPARGAQVSSLPAPLLSRFDLVLALRAGAPGEQDDMVADAILDADGTSGGRGRRASRGAPLDEHSLRDVLASARAWQLAPAAEPQAEELLVRYYSLLRQRSERATCGEPTTARALEGLLRLSRAHAKLLRHPCVQVEDAVAAVFLHQLAARSRAAPGAEHVLSPELLGPGSPAHLRTLGLSADLGCRADYEAAEGAVLWALGMRRARRAAEAPPPRAAPTPPRE</sequence>
<name>A0ABN9XLU2_9DINO</name>
<accession>A0ABN9XLU2</accession>
<feature type="domain" description="MCM C-terminal AAA(+) ATPase" evidence="6">
    <location>
        <begin position="137"/>
        <end position="367"/>
    </location>
</feature>
<dbReference type="PANTHER" id="PTHR11630">
    <property type="entry name" value="DNA REPLICATION LICENSING FACTOR MCM FAMILY MEMBER"/>
    <property type="match status" value="1"/>
</dbReference>
<dbReference type="InterPro" id="IPR001208">
    <property type="entry name" value="MCM_dom"/>
</dbReference>
<proteinExistence type="inferred from homology"/>
<keyword evidence="1 4" id="KW-0547">Nucleotide-binding</keyword>
<dbReference type="Gene3D" id="2.40.50.140">
    <property type="entry name" value="Nucleic acid-binding proteins"/>
    <property type="match status" value="1"/>
</dbReference>
<dbReference type="PROSITE" id="PS50051">
    <property type="entry name" value="MCM_2"/>
    <property type="match status" value="1"/>
</dbReference>
<keyword evidence="2 4" id="KW-0067">ATP-binding</keyword>
<feature type="region of interest" description="Disordered" evidence="5">
    <location>
        <begin position="1"/>
        <end position="26"/>
    </location>
</feature>
<feature type="compositionally biased region" description="Low complexity" evidence="5">
    <location>
        <begin position="1"/>
        <end position="10"/>
    </location>
</feature>
<gene>
    <name evidence="7" type="ORF">PCOR1329_LOCUS78017</name>
</gene>
<evidence type="ECO:0000256" key="1">
    <source>
        <dbReference type="ARBA" id="ARBA00022741"/>
    </source>
</evidence>
<evidence type="ECO:0000256" key="2">
    <source>
        <dbReference type="ARBA" id="ARBA00022840"/>
    </source>
</evidence>
<dbReference type="InterPro" id="IPR003593">
    <property type="entry name" value="AAA+_ATPase"/>
</dbReference>
<reference evidence="7" key="1">
    <citation type="submission" date="2023-10" db="EMBL/GenBank/DDBJ databases">
        <authorList>
            <person name="Chen Y."/>
            <person name="Shah S."/>
            <person name="Dougan E. K."/>
            <person name="Thang M."/>
            <person name="Chan C."/>
        </authorList>
    </citation>
    <scope>NUCLEOTIDE SEQUENCE [LARGE SCALE GENOMIC DNA]</scope>
</reference>
<dbReference type="SUPFAM" id="SSF50249">
    <property type="entry name" value="Nucleic acid-binding proteins"/>
    <property type="match status" value="1"/>
</dbReference>
<dbReference type="Proteomes" id="UP001189429">
    <property type="component" value="Unassembled WGS sequence"/>
</dbReference>
<keyword evidence="3 4" id="KW-0238">DNA-binding</keyword>
<dbReference type="EMBL" id="CAUYUJ010020843">
    <property type="protein sequence ID" value="CAK0900840.1"/>
    <property type="molecule type" value="Genomic_DNA"/>
</dbReference>
<dbReference type="PRINTS" id="PR01657">
    <property type="entry name" value="MCMFAMILY"/>
</dbReference>